<organism evidence="2 4">
    <name type="scientific">Durio zibethinus</name>
    <name type="common">Durian</name>
    <dbReference type="NCBI Taxonomy" id="66656"/>
    <lineage>
        <taxon>Eukaryota</taxon>
        <taxon>Viridiplantae</taxon>
        <taxon>Streptophyta</taxon>
        <taxon>Embryophyta</taxon>
        <taxon>Tracheophyta</taxon>
        <taxon>Spermatophyta</taxon>
        <taxon>Magnoliopsida</taxon>
        <taxon>eudicotyledons</taxon>
        <taxon>Gunneridae</taxon>
        <taxon>Pentapetalae</taxon>
        <taxon>rosids</taxon>
        <taxon>malvids</taxon>
        <taxon>Malvales</taxon>
        <taxon>Malvaceae</taxon>
        <taxon>Helicteroideae</taxon>
        <taxon>Durio</taxon>
    </lineage>
</organism>
<feature type="compositionally biased region" description="Basic and acidic residues" evidence="1">
    <location>
        <begin position="406"/>
        <end position="417"/>
    </location>
</feature>
<evidence type="ECO:0000313" key="2">
    <source>
        <dbReference type="Proteomes" id="UP000515121"/>
    </source>
</evidence>
<dbReference type="AlphaFoldDB" id="A0A6P5X1G3"/>
<feature type="compositionally biased region" description="Low complexity" evidence="1">
    <location>
        <begin position="12"/>
        <end position="22"/>
    </location>
</feature>
<dbReference type="RefSeq" id="XP_022722241.1">
    <property type="nucleotide sequence ID" value="XM_022866506.1"/>
</dbReference>
<dbReference type="GeneID" id="111279537"/>
<dbReference type="RefSeq" id="XP_022722221.1">
    <property type="nucleotide sequence ID" value="XM_022866486.1"/>
</dbReference>
<dbReference type="RefSeq" id="XP_022722225.1">
    <property type="nucleotide sequence ID" value="XM_022866490.1"/>
</dbReference>
<dbReference type="OrthoDB" id="1649072at2759"/>
<feature type="region of interest" description="Disordered" evidence="1">
    <location>
        <begin position="436"/>
        <end position="472"/>
    </location>
</feature>
<keyword evidence="2" id="KW-1185">Reference proteome</keyword>
<evidence type="ECO:0000313" key="4">
    <source>
        <dbReference type="RefSeq" id="XP_022722225.1"/>
    </source>
</evidence>
<accession>A0A6P5X1G3</accession>
<protein>
    <submittedName>
        <fullName evidence="3 4">Uncharacterized protein LOC111279537 isoform X1</fullName>
    </submittedName>
</protein>
<dbReference type="RefSeq" id="XP_022722233.1">
    <property type="nucleotide sequence ID" value="XM_022866498.1"/>
</dbReference>
<dbReference type="PANTHER" id="PTHR34361:SF6">
    <property type="entry name" value="POX DOMAIN-CONTAINING PROTEIN"/>
    <property type="match status" value="1"/>
</dbReference>
<dbReference type="Proteomes" id="UP000515121">
    <property type="component" value="Unplaced"/>
</dbReference>
<feature type="compositionally biased region" description="Basic and acidic residues" evidence="1">
    <location>
        <begin position="460"/>
        <end position="470"/>
    </location>
</feature>
<evidence type="ECO:0000313" key="3">
    <source>
        <dbReference type="RefSeq" id="XP_022722221.1"/>
    </source>
</evidence>
<dbReference type="KEGG" id="dzi:111279537"/>
<evidence type="ECO:0000256" key="1">
    <source>
        <dbReference type="SAM" id="MobiDB-lite"/>
    </source>
</evidence>
<gene>
    <name evidence="3 4 5 6" type="primary">LOC111279537</name>
</gene>
<dbReference type="PANTHER" id="PTHR34361">
    <property type="entry name" value="OS08G0157800 PROTEIN"/>
    <property type="match status" value="1"/>
</dbReference>
<evidence type="ECO:0000313" key="6">
    <source>
        <dbReference type="RefSeq" id="XP_022722241.1"/>
    </source>
</evidence>
<evidence type="ECO:0000313" key="5">
    <source>
        <dbReference type="RefSeq" id="XP_022722233.1"/>
    </source>
</evidence>
<sequence>MMSESNKAIDVLSTPTSSSRLSPLARPFTISNPFNRHESFDPLLDSSSSSLSTSNLDQPFPYLSLGGQGRHGYHAYHSDTTSITAFPYVDDLDFEPDSRFPYYPLEESAVHTHFTLPTHQSSQTSFIPSSSSLGNVGYKSRVQGTATNQQGPDVPHKKLLEQGTTVEGSKLVSETSSVLHGKVSVVIGKDNRIRPEDMEDIRTESSVYQLANSEINLLNKCMTKPLTASLDLSFSPIPQDSQSQLSYSAPLMTWSHCDSTIITNERCFPHFGSRAAETLVSCAPECFSYSAPNFKPSSSSSNPSIVKPFTLKYAASGSTEPVCKRDTYFDHVLCSMMDTDEVQNPVEKVACHDQVIVEKGEKRKIVEPVLSEIKNPSITAKPKLQTACPNFPEDLTLEQHGAKAGIPDDKSSTNHDDSDVDSPCWKGIQAYKSPFRDLVPVNSEDSKGQSPAARASVPLKSEHSKNEKVARNSLDPLAPVFIPGNSKQKVDYHQKECHGDSSLSSQKIAALAVISSSAEHKLTDSVKAGTCPTERISDIARKEHCVPFESFRSSVVNSSCSFQPNLREEYVTSESQLVRGTSVGGSMEGIADATHNGLDSVEDIARNRPSTSISFLTTEIALNSNSTGIGLFSDFSERLQEPSKSTPPKIDVKLLINTIQYLSELLLQNSSFDLGSLSEHEHEHDKLLNIINNIYVVIRNKAGQMAVRPVSSDPCTLYYQRQPAAHHEVTKVKDKVVLHDQEMRKTSAHIFSRMLYSFNQSNDDEGFRKGDDIGQIQVIEKDPKVIHSIEHEMPPEVLFYRNLWLEAKAALYLMKYQGHALHMKSEPDRH</sequence>
<proteinExistence type="predicted"/>
<reference evidence="3 4" key="1">
    <citation type="submission" date="2025-04" db="UniProtKB">
        <authorList>
            <consortium name="RefSeq"/>
        </authorList>
    </citation>
    <scope>IDENTIFICATION</scope>
    <source>
        <tissue evidence="3 4">Fruit stalk</tissue>
    </source>
</reference>
<name>A0A6P5X1G3_DURZI</name>
<feature type="region of interest" description="Disordered" evidence="1">
    <location>
        <begin position="403"/>
        <end position="423"/>
    </location>
</feature>
<feature type="region of interest" description="Disordered" evidence="1">
    <location>
        <begin position="1"/>
        <end position="22"/>
    </location>
</feature>